<dbReference type="NCBIfam" id="TIGR00357">
    <property type="entry name" value="peptide-methionine (R)-S-oxide reductase MsrB"/>
    <property type="match status" value="1"/>
</dbReference>
<dbReference type="InterPro" id="IPR011057">
    <property type="entry name" value="Mss4-like_sf"/>
</dbReference>
<evidence type="ECO:0000313" key="12">
    <source>
        <dbReference type="Proteomes" id="UP000275027"/>
    </source>
</evidence>
<evidence type="ECO:0000256" key="5">
    <source>
        <dbReference type="ARBA" id="ARBA00022833"/>
    </source>
</evidence>
<keyword evidence="11" id="KW-1185">Reference proteome</keyword>
<comment type="similarity">
    <text evidence="2">Belongs to the MsrB Met sulfoxide reductase family.</text>
</comment>
<evidence type="ECO:0000313" key="10">
    <source>
        <dbReference type="EMBL" id="RLJ22892.1"/>
    </source>
</evidence>
<dbReference type="Proteomes" id="UP000233767">
    <property type="component" value="Unassembled WGS sequence"/>
</dbReference>
<dbReference type="InterPro" id="IPR002579">
    <property type="entry name" value="Met_Sox_Rdtase_MsrB_dom"/>
</dbReference>
<dbReference type="GO" id="GO:0006979">
    <property type="term" value="P:response to oxidative stress"/>
    <property type="evidence" value="ECO:0007669"/>
    <property type="project" value="InterPro"/>
</dbReference>
<dbReference type="PANTHER" id="PTHR10173:SF52">
    <property type="entry name" value="METHIONINE-R-SULFOXIDE REDUCTASE B1"/>
    <property type="match status" value="1"/>
</dbReference>
<dbReference type="InterPro" id="IPR028427">
    <property type="entry name" value="Met_Sox_Rdtase_MsrB"/>
</dbReference>
<evidence type="ECO:0000313" key="9">
    <source>
        <dbReference type="EMBL" id="PKW19947.1"/>
    </source>
</evidence>
<dbReference type="Gene3D" id="2.170.150.20">
    <property type="entry name" value="Peptide methionine sulfoxide reductase"/>
    <property type="match status" value="1"/>
</dbReference>
<comment type="caution">
    <text evidence="10">The sequence shown here is derived from an EMBL/GenBank/DDBJ whole genome shotgun (WGS) entry which is preliminary data.</text>
</comment>
<accession>A0A497TYC9</accession>
<reference evidence="9 11" key="1">
    <citation type="submission" date="2017-12" db="EMBL/GenBank/DDBJ databases">
        <title>Genomic Encyclopedia of Type Strains, Phase III (KMG-III): the genomes of soil and plant-associated and newly described type strains.</title>
        <authorList>
            <person name="Whitman W."/>
        </authorList>
    </citation>
    <scope>NUCLEOTIDE SEQUENCE [LARGE SCALE GENOMIC DNA]</scope>
    <source>
        <strain evidence="9 11">IP-10</strain>
    </source>
</reference>
<dbReference type="GO" id="GO:0046872">
    <property type="term" value="F:metal ion binding"/>
    <property type="evidence" value="ECO:0007669"/>
    <property type="project" value="UniProtKB-KW"/>
</dbReference>
<dbReference type="RefSeq" id="WP_056073053.1">
    <property type="nucleotide sequence ID" value="NZ_CALHAS010000016.1"/>
</dbReference>
<name>A0A497TYC9_9FLAO</name>
<dbReference type="PROSITE" id="PS51790">
    <property type="entry name" value="MSRB"/>
    <property type="match status" value="1"/>
</dbReference>
<dbReference type="FunFam" id="2.170.150.20:FF:000001">
    <property type="entry name" value="Peptide methionine sulfoxide reductase MsrB"/>
    <property type="match status" value="1"/>
</dbReference>
<evidence type="ECO:0000256" key="2">
    <source>
        <dbReference type="ARBA" id="ARBA00007174"/>
    </source>
</evidence>
<gene>
    <name evidence="9" type="ORF">B0G92_3365</name>
    <name evidence="10" type="ORF">CLV50_3374</name>
</gene>
<keyword evidence="6" id="KW-0560">Oxidoreductase</keyword>
<dbReference type="PANTHER" id="PTHR10173">
    <property type="entry name" value="METHIONINE SULFOXIDE REDUCTASE"/>
    <property type="match status" value="1"/>
</dbReference>
<dbReference type="Pfam" id="PF01641">
    <property type="entry name" value="SelR"/>
    <property type="match status" value="1"/>
</dbReference>
<evidence type="ECO:0000256" key="7">
    <source>
        <dbReference type="ARBA" id="ARBA00048488"/>
    </source>
</evidence>
<dbReference type="GO" id="GO:0033743">
    <property type="term" value="F:peptide-methionine (R)-S-oxide reductase activity"/>
    <property type="evidence" value="ECO:0007669"/>
    <property type="project" value="UniProtKB-EC"/>
</dbReference>
<proteinExistence type="inferred from homology"/>
<comment type="catalytic activity">
    <reaction evidence="7">
        <text>L-methionyl-[protein] + [thioredoxin]-disulfide + H2O = L-methionyl-(R)-S-oxide-[protein] + [thioredoxin]-dithiol</text>
        <dbReference type="Rhea" id="RHEA:24164"/>
        <dbReference type="Rhea" id="RHEA-COMP:10698"/>
        <dbReference type="Rhea" id="RHEA-COMP:10700"/>
        <dbReference type="Rhea" id="RHEA-COMP:12313"/>
        <dbReference type="Rhea" id="RHEA-COMP:12314"/>
        <dbReference type="ChEBI" id="CHEBI:15377"/>
        <dbReference type="ChEBI" id="CHEBI:16044"/>
        <dbReference type="ChEBI" id="CHEBI:29950"/>
        <dbReference type="ChEBI" id="CHEBI:45764"/>
        <dbReference type="ChEBI" id="CHEBI:50058"/>
        <dbReference type="EC" id="1.8.4.12"/>
    </reaction>
</comment>
<evidence type="ECO:0000256" key="4">
    <source>
        <dbReference type="ARBA" id="ARBA00022723"/>
    </source>
</evidence>
<evidence type="ECO:0000256" key="3">
    <source>
        <dbReference type="ARBA" id="ARBA00012499"/>
    </source>
</evidence>
<protein>
    <recommendedName>
        <fullName evidence="3">peptide-methionine (R)-S-oxide reductase</fullName>
        <ecNumber evidence="3">1.8.4.12</ecNumber>
    </recommendedName>
</protein>
<keyword evidence="5" id="KW-0862">Zinc</keyword>
<evidence type="ECO:0000313" key="11">
    <source>
        <dbReference type="Proteomes" id="UP000233767"/>
    </source>
</evidence>
<comment type="cofactor">
    <cofactor evidence="1">
        <name>Zn(2+)</name>
        <dbReference type="ChEBI" id="CHEBI:29105"/>
    </cofactor>
</comment>
<evidence type="ECO:0000256" key="6">
    <source>
        <dbReference type="ARBA" id="ARBA00023002"/>
    </source>
</evidence>
<dbReference type="EMBL" id="PJND01000014">
    <property type="protein sequence ID" value="PKW19947.1"/>
    <property type="molecule type" value="Genomic_DNA"/>
</dbReference>
<dbReference type="EMBL" id="RCCB01000018">
    <property type="protein sequence ID" value="RLJ22892.1"/>
    <property type="molecule type" value="Genomic_DNA"/>
</dbReference>
<dbReference type="GO" id="GO:0030091">
    <property type="term" value="P:protein repair"/>
    <property type="evidence" value="ECO:0007669"/>
    <property type="project" value="InterPro"/>
</dbReference>
<evidence type="ECO:0000256" key="1">
    <source>
        <dbReference type="ARBA" id="ARBA00001947"/>
    </source>
</evidence>
<dbReference type="AlphaFoldDB" id="A0A497TYC9"/>
<sequence>MKYPVNKTEEEWKNELGSERYKILRQKGTEFPHSGKYNLFFEKGTYCCGACGEPLFESSSKFDSHCGWPSFDEALPGKIEYVKDTSHGMLRTEILCANCGGHLGHVFDDGPTETGQRYCVNSLSVDFKEK</sequence>
<dbReference type="EC" id="1.8.4.12" evidence="3"/>
<dbReference type="GO" id="GO:0005737">
    <property type="term" value="C:cytoplasm"/>
    <property type="evidence" value="ECO:0007669"/>
    <property type="project" value="TreeGrafter"/>
</dbReference>
<dbReference type="SUPFAM" id="SSF51316">
    <property type="entry name" value="Mss4-like"/>
    <property type="match status" value="1"/>
</dbReference>
<keyword evidence="4" id="KW-0479">Metal-binding</keyword>
<organism evidence="10 12">
    <name type="scientific">Flavobacterium lindanitolerans</name>
    <dbReference type="NCBI Taxonomy" id="428988"/>
    <lineage>
        <taxon>Bacteria</taxon>
        <taxon>Pseudomonadati</taxon>
        <taxon>Bacteroidota</taxon>
        <taxon>Flavobacteriia</taxon>
        <taxon>Flavobacteriales</taxon>
        <taxon>Flavobacteriaceae</taxon>
        <taxon>Flavobacterium</taxon>
    </lineage>
</organism>
<reference evidence="10 12" key="2">
    <citation type="submission" date="2018-10" db="EMBL/GenBank/DDBJ databases">
        <title>Genomic Encyclopedia of Archaeal and Bacterial Type Strains, Phase II (KMG-II): from individual species to whole genera.</title>
        <authorList>
            <person name="Goeker M."/>
        </authorList>
    </citation>
    <scope>NUCLEOTIDE SEQUENCE [LARGE SCALE GENOMIC DNA]</scope>
    <source>
        <strain evidence="10 12">DSM 21886</strain>
    </source>
</reference>
<evidence type="ECO:0000259" key="8">
    <source>
        <dbReference type="PROSITE" id="PS51790"/>
    </source>
</evidence>
<feature type="domain" description="MsrB" evidence="8">
    <location>
        <begin position="9"/>
        <end position="130"/>
    </location>
</feature>
<dbReference type="Proteomes" id="UP000275027">
    <property type="component" value="Unassembled WGS sequence"/>
</dbReference>